<dbReference type="Proteomes" id="UP001066276">
    <property type="component" value="Chromosome 1_1"/>
</dbReference>
<keyword evidence="2" id="KW-1185">Reference proteome</keyword>
<comment type="caution">
    <text evidence="1">The sequence shown here is derived from an EMBL/GenBank/DDBJ whole genome shotgun (WGS) entry which is preliminary data.</text>
</comment>
<gene>
    <name evidence="1" type="ORF">NDU88_000819</name>
</gene>
<name>A0AAV7WLS8_PLEWA</name>
<sequence length="88" mass="8701">MKESQTHPLCSPNAHGVLQGALAQGARGLAVSHPGLQQASARARCGPAACFPSCTGRVPLIAGVHADRKQVGMGRVSSGSGSAPATSA</sequence>
<dbReference type="EMBL" id="JANPWB010000001">
    <property type="protein sequence ID" value="KAJ1213180.1"/>
    <property type="molecule type" value="Genomic_DNA"/>
</dbReference>
<proteinExistence type="predicted"/>
<evidence type="ECO:0000313" key="1">
    <source>
        <dbReference type="EMBL" id="KAJ1213180.1"/>
    </source>
</evidence>
<reference evidence="1" key="1">
    <citation type="journal article" date="2022" name="bioRxiv">
        <title>Sequencing and chromosome-scale assembly of the giantPleurodeles waltlgenome.</title>
        <authorList>
            <person name="Brown T."/>
            <person name="Elewa A."/>
            <person name="Iarovenko S."/>
            <person name="Subramanian E."/>
            <person name="Araus A.J."/>
            <person name="Petzold A."/>
            <person name="Susuki M."/>
            <person name="Suzuki K.-i.T."/>
            <person name="Hayashi T."/>
            <person name="Toyoda A."/>
            <person name="Oliveira C."/>
            <person name="Osipova E."/>
            <person name="Leigh N.D."/>
            <person name="Simon A."/>
            <person name="Yun M.H."/>
        </authorList>
    </citation>
    <scope>NUCLEOTIDE SEQUENCE</scope>
    <source>
        <strain evidence="1">20211129_DDA</strain>
        <tissue evidence="1">Liver</tissue>
    </source>
</reference>
<dbReference type="AlphaFoldDB" id="A0AAV7WLS8"/>
<accession>A0AAV7WLS8</accession>
<protein>
    <submittedName>
        <fullName evidence="1">Uncharacterized protein</fullName>
    </submittedName>
</protein>
<organism evidence="1 2">
    <name type="scientific">Pleurodeles waltl</name>
    <name type="common">Iberian ribbed newt</name>
    <dbReference type="NCBI Taxonomy" id="8319"/>
    <lineage>
        <taxon>Eukaryota</taxon>
        <taxon>Metazoa</taxon>
        <taxon>Chordata</taxon>
        <taxon>Craniata</taxon>
        <taxon>Vertebrata</taxon>
        <taxon>Euteleostomi</taxon>
        <taxon>Amphibia</taxon>
        <taxon>Batrachia</taxon>
        <taxon>Caudata</taxon>
        <taxon>Salamandroidea</taxon>
        <taxon>Salamandridae</taxon>
        <taxon>Pleurodelinae</taxon>
        <taxon>Pleurodeles</taxon>
    </lineage>
</organism>
<evidence type="ECO:0000313" key="2">
    <source>
        <dbReference type="Proteomes" id="UP001066276"/>
    </source>
</evidence>